<keyword evidence="2" id="KW-0808">Transferase</keyword>
<dbReference type="SUPFAM" id="SSF69593">
    <property type="entry name" value="Glycerol-3-phosphate (1)-acyltransferase"/>
    <property type="match status" value="1"/>
</dbReference>
<keyword evidence="3" id="KW-1185">Reference proteome</keyword>
<proteinExistence type="predicted"/>
<organism evidence="2 3">
    <name type="scientific">Vasconcelosia minhoensis LEGE 07310</name>
    <dbReference type="NCBI Taxonomy" id="915328"/>
    <lineage>
        <taxon>Bacteria</taxon>
        <taxon>Bacillati</taxon>
        <taxon>Cyanobacteriota</taxon>
        <taxon>Cyanophyceae</taxon>
        <taxon>Nodosilineales</taxon>
        <taxon>Cymatolegaceae</taxon>
        <taxon>Vasconcelosia</taxon>
        <taxon>Vasconcelosia minhoensis</taxon>
    </lineage>
</organism>
<comment type="caution">
    <text evidence="2">The sequence shown here is derived from an EMBL/GenBank/DDBJ whole genome shotgun (WGS) entry which is preliminary data.</text>
</comment>
<keyword evidence="2" id="KW-0012">Acyltransferase</keyword>
<evidence type="ECO:0000313" key="3">
    <source>
        <dbReference type="Proteomes" id="UP000636505"/>
    </source>
</evidence>
<reference evidence="2" key="1">
    <citation type="submission" date="2020-10" db="EMBL/GenBank/DDBJ databases">
        <authorList>
            <person name="Castelo-Branco R."/>
            <person name="Eusebio N."/>
            <person name="Adriana R."/>
            <person name="Vieira A."/>
            <person name="Brugerolle De Fraissinette N."/>
            <person name="Rezende De Castro R."/>
            <person name="Schneider M.P."/>
            <person name="Vasconcelos V."/>
            <person name="Leao P.N."/>
        </authorList>
    </citation>
    <scope>NUCLEOTIDE SEQUENCE</scope>
    <source>
        <strain evidence="2">LEGE 07310</strain>
    </source>
</reference>
<protein>
    <submittedName>
        <fullName evidence="2">1-acyl-sn-glycerol-3-phosphate acyltransferase</fullName>
    </submittedName>
</protein>
<evidence type="ECO:0000259" key="1">
    <source>
        <dbReference type="SMART" id="SM00563"/>
    </source>
</evidence>
<gene>
    <name evidence="2" type="ORF">IQ241_15330</name>
</gene>
<accession>A0A8J7DRJ0</accession>
<name>A0A8J7DRJ0_9CYAN</name>
<dbReference type="AlphaFoldDB" id="A0A8J7DRJ0"/>
<dbReference type="RefSeq" id="WP_193908704.1">
    <property type="nucleotide sequence ID" value="NZ_JADEXG010000037.1"/>
</dbReference>
<evidence type="ECO:0000313" key="2">
    <source>
        <dbReference type="EMBL" id="MBE9078649.1"/>
    </source>
</evidence>
<dbReference type="Proteomes" id="UP000636505">
    <property type="component" value="Unassembled WGS sequence"/>
</dbReference>
<dbReference type="Pfam" id="PF01553">
    <property type="entry name" value="Acyltransferase"/>
    <property type="match status" value="1"/>
</dbReference>
<dbReference type="InterPro" id="IPR002123">
    <property type="entry name" value="Plipid/glycerol_acylTrfase"/>
</dbReference>
<sequence length="475" mass="53788">MPLATTRVQPPLDFIPPRFNPGILAISRALLPIWLSWQTDLSDIQVKNLDTLVHLYEQFQKQQTRFLLAFRHPSPDDPVAIAYLLWRAIPQQARDMGIRLERPVHAHFLYDRGIPLWAGRWLGWLGSNLGGVPIQRGKLDLAALKTARQLFCNGDFPMAVAPEGANNGHSEIVSPLEPGIAQLGFWGVEDLRQTNRPESVVIVPVGLQYRYVAPPWKKIADLLSQLEQKSGLSQPLTMNRLQSLRQRFAKTDLPTQQAAELYGRLFHLAEYLLTLMEQYYRQFYSITLPAPDLHQTPQEQLAQRLQKLLDAALSVAEDYFTLRPKGGLIDRCRRIEQAGWERIFRADLGKQPLSPVERGLADRIAEEADLRMWHMRIVESFVAVTGHYVLDRPVAERFGETALLLWALVTRLEGGNPFPRPSLGPLSTTITVGKPISVSDRWPSYQQNRRHAVATLTRDLQAALEALIIPTTPAD</sequence>
<dbReference type="EMBL" id="JADEXG010000037">
    <property type="protein sequence ID" value="MBE9078649.1"/>
    <property type="molecule type" value="Genomic_DNA"/>
</dbReference>
<dbReference type="SMART" id="SM00563">
    <property type="entry name" value="PlsC"/>
    <property type="match status" value="1"/>
</dbReference>
<feature type="domain" description="Phospholipid/glycerol acyltransferase" evidence="1">
    <location>
        <begin position="66"/>
        <end position="210"/>
    </location>
</feature>
<dbReference type="GO" id="GO:0016746">
    <property type="term" value="F:acyltransferase activity"/>
    <property type="evidence" value="ECO:0007669"/>
    <property type="project" value="UniProtKB-KW"/>
</dbReference>